<dbReference type="PROSITE" id="PS50137">
    <property type="entry name" value="DS_RBD"/>
    <property type="match status" value="1"/>
</dbReference>
<dbReference type="Gene3D" id="1.10.1520.10">
    <property type="entry name" value="Ribonuclease III domain"/>
    <property type="match status" value="1"/>
</dbReference>
<protein>
    <submittedName>
        <fullName evidence="9">Ribonuclease III</fullName>
    </submittedName>
</protein>
<evidence type="ECO:0000256" key="5">
    <source>
        <dbReference type="PROSITE-ProRule" id="PRU00266"/>
    </source>
</evidence>
<evidence type="ECO:0000313" key="9">
    <source>
        <dbReference type="EMBL" id="GMM50026.1"/>
    </source>
</evidence>
<dbReference type="SMART" id="SM00358">
    <property type="entry name" value="DSRM"/>
    <property type="match status" value="1"/>
</dbReference>
<dbReference type="AlphaFoldDB" id="A0AAV5REM6"/>
<evidence type="ECO:0000259" key="7">
    <source>
        <dbReference type="PROSITE" id="PS50137"/>
    </source>
</evidence>
<dbReference type="PANTHER" id="PTHR11207:SF0">
    <property type="entry name" value="RIBONUCLEASE 3"/>
    <property type="match status" value="1"/>
</dbReference>
<evidence type="ECO:0000313" key="10">
    <source>
        <dbReference type="Proteomes" id="UP001362899"/>
    </source>
</evidence>
<keyword evidence="3" id="KW-0378">Hydrolase</keyword>
<dbReference type="CDD" id="cd00593">
    <property type="entry name" value="RIBOc"/>
    <property type="match status" value="1"/>
</dbReference>
<dbReference type="Pfam" id="PF00035">
    <property type="entry name" value="dsrm"/>
    <property type="match status" value="1"/>
</dbReference>
<name>A0AAV5REM6_STABA</name>
<feature type="compositionally biased region" description="Polar residues" evidence="6">
    <location>
        <begin position="26"/>
        <end position="55"/>
    </location>
</feature>
<dbReference type="Proteomes" id="UP001362899">
    <property type="component" value="Unassembled WGS sequence"/>
</dbReference>
<evidence type="ECO:0000259" key="8">
    <source>
        <dbReference type="PROSITE" id="PS50142"/>
    </source>
</evidence>
<evidence type="ECO:0000256" key="3">
    <source>
        <dbReference type="ARBA" id="ARBA00022801"/>
    </source>
</evidence>
<dbReference type="PANTHER" id="PTHR11207">
    <property type="entry name" value="RIBONUCLEASE III"/>
    <property type="match status" value="1"/>
</dbReference>
<comment type="caution">
    <text evidence="9">The sequence shown here is derived from an EMBL/GenBank/DDBJ whole genome shotgun (WGS) entry which is preliminary data.</text>
</comment>
<dbReference type="GO" id="GO:0005654">
    <property type="term" value="C:nucleoplasm"/>
    <property type="evidence" value="ECO:0007669"/>
    <property type="project" value="TreeGrafter"/>
</dbReference>
<organism evidence="9 10">
    <name type="scientific">Starmerella bacillaris</name>
    <name type="common">Yeast</name>
    <name type="synonym">Candida zemplinina</name>
    <dbReference type="NCBI Taxonomy" id="1247836"/>
    <lineage>
        <taxon>Eukaryota</taxon>
        <taxon>Fungi</taxon>
        <taxon>Dikarya</taxon>
        <taxon>Ascomycota</taxon>
        <taxon>Saccharomycotina</taxon>
        <taxon>Dipodascomycetes</taxon>
        <taxon>Dipodascales</taxon>
        <taxon>Trichomonascaceae</taxon>
        <taxon>Starmerella</taxon>
    </lineage>
</organism>
<evidence type="ECO:0000256" key="4">
    <source>
        <dbReference type="ARBA" id="ARBA00022884"/>
    </source>
</evidence>
<keyword evidence="10" id="KW-1185">Reference proteome</keyword>
<feature type="domain" description="DRBM" evidence="7">
    <location>
        <begin position="384"/>
        <end position="448"/>
    </location>
</feature>
<gene>
    <name evidence="9" type="ORF">DASB73_009840</name>
</gene>
<dbReference type="GO" id="GO:0003725">
    <property type="term" value="F:double-stranded RNA binding"/>
    <property type="evidence" value="ECO:0007669"/>
    <property type="project" value="InterPro"/>
</dbReference>
<dbReference type="PROSITE" id="PS50142">
    <property type="entry name" value="RNASE_3_2"/>
    <property type="match status" value="1"/>
</dbReference>
<evidence type="ECO:0000256" key="2">
    <source>
        <dbReference type="ARBA" id="ARBA00022759"/>
    </source>
</evidence>
<accession>A0AAV5REM6</accession>
<dbReference type="InterPro" id="IPR000999">
    <property type="entry name" value="RNase_III_dom"/>
</dbReference>
<dbReference type="SUPFAM" id="SSF69065">
    <property type="entry name" value="RNase III domain-like"/>
    <property type="match status" value="1"/>
</dbReference>
<proteinExistence type="predicted"/>
<reference evidence="9 10" key="1">
    <citation type="journal article" date="2023" name="Elife">
        <title>Identification of key yeast species and microbe-microbe interactions impacting larval growth of Drosophila in the wild.</title>
        <authorList>
            <person name="Mure A."/>
            <person name="Sugiura Y."/>
            <person name="Maeda R."/>
            <person name="Honda K."/>
            <person name="Sakurai N."/>
            <person name="Takahashi Y."/>
            <person name="Watada M."/>
            <person name="Katoh T."/>
            <person name="Gotoh A."/>
            <person name="Gotoh Y."/>
            <person name="Taniguchi I."/>
            <person name="Nakamura K."/>
            <person name="Hayashi T."/>
            <person name="Katayama T."/>
            <person name="Uemura T."/>
            <person name="Hattori Y."/>
        </authorList>
    </citation>
    <scope>NUCLEOTIDE SEQUENCE [LARGE SCALE GENOMIC DNA]</scope>
    <source>
        <strain evidence="9 10">SB-73</strain>
    </source>
</reference>
<dbReference type="GO" id="GO:0034475">
    <property type="term" value="P:U4 snRNA 3'-end processing"/>
    <property type="evidence" value="ECO:0007669"/>
    <property type="project" value="TreeGrafter"/>
</dbReference>
<evidence type="ECO:0000256" key="6">
    <source>
        <dbReference type="SAM" id="MobiDB-lite"/>
    </source>
</evidence>
<keyword evidence="1" id="KW-0540">Nuclease</keyword>
<keyword evidence="4 5" id="KW-0694">RNA-binding</keyword>
<dbReference type="InterPro" id="IPR036389">
    <property type="entry name" value="RNase_III_sf"/>
</dbReference>
<dbReference type="SUPFAM" id="SSF54768">
    <property type="entry name" value="dsRNA-binding domain-like"/>
    <property type="match status" value="1"/>
</dbReference>
<evidence type="ECO:0000256" key="1">
    <source>
        <dbReference type="ARBA" id="ARBA00022722"/>
    </source>
</evidence>
<dbReference type="GO" id="GO:0006364">
    <property type="term" value="P:rRNA processing"/>
    <property type="evidence" value="ECO:0007669"/>
    <property type="project" value="InterPro"/>
</dbReference>
<dbReference type="Gene3D" id="3.30.160.20">
    <property type="match status" value="1"/>
</dbReference>
<dbReference type="Pfam" id="PF00636">
    <property type="entry name" value="Ribonuclease_3"/>
    <property type="match status" value="1"/>
</dbReference>
<dbReference type="GO" id="GO:0006369">
    <property type="term" value="P:termination of RNA polymerase II transcription"/>
    <property type="evidence" value="ECO:0007669"/>
    <property type="project" value="TreeGrafter"/>
</dbReference>
<keyword evidence="2" id="KW-0255">Endonuclease</keyword>
<dbReference type="Pfam" id="PF18497">
    <property type="entry name" value="RNase_3_N"/>
    <property type="match status" value="1"/>
</dbReference>
<dbReference type="GO" id="GO:0004525">
    <property type="term" value="F:ribonuclease III activity"/>
    <property type="evidence" value="ECO:0007669"/>
    <property type="project" value="InterPro"/>
</dbReference>
<dbReference type="InterPro" id="IPR014720">
    <property type="entry name" value="dsRBD_dom"/>
</dbReference>
<sequence>MVSSVKRKQAASEPITGKQKHKKLHTSMNQENNEQSPTSDKTNNIGKGSTPSTKSITAHELESIEHTFGKFSFYLKELVNTFPALENVDLNRIVEDKDTDTVTRALAKKTKIQFASVLCKNYSAGKLPVFDDILYARQNDEIPVPTVSNNCLGMESIDYLQANLIKASEERIEQLTHKYHGDKMVFEQSNEEIKKLTRNAVVHDPKMQTKRSKEEWPPKLPEIKNPELLRQVFTHKSSVDTDAQQQKSSRLNSQNERLEFMGDAVIGYFISVFLYNCFPNSDEGFMSINKANLVCNSTLFDFAVAYRLHEKLKTSQDLHQAIYKDSKNGLPDMKTKNKAIADLFESYVGGLAMEQGLMVVQKWLLELFTPLLENIREKAPVNRAAKSELYSMVGSADQSIDYIALNNNGPPYTVKCCIDGETLGIGEGPNIKEAGLEAATKAMANTELIEKFARRRRVAPRSVPNTSSKYDSK</sequence>
<feature type="region of interest" description="Disordered" evidence="6">
    <location>
        <begin position="1"/>
        <end position="55"/>
    </location>
</feature>
<dbReference type="InterPro" id="IPR044449">
    <property type="entry name" value="Rnt1/Pac1_DSRM_fungi"/>
</dbReference>
<dbReference type="SMART" id="SM00535">
    <property type="entry name" value="RIBOc"/>
    <property type="match status" value="1"/>
</dbReference>
<feature type="domain" description="RNase III" evidence="8">
    <location>
        <begin position="223"/>
        <end position="356"/>
    </location>
</feature>
<dbReference type="CDD" id="cd19876">
    <property type="entry name" value="DSRM_RNT1p-like"/>
    <property type="match status" value="1"/>
</dbReference>
<dbReference type="InterPro" id="IPR040540">
    <property type="entry name" value="RNase_3_N"/>
</dbReference>
<dbReference type="EMBL" id="BTGC01000003">
    <property type="protein sequence ID" value="GMM50026.1"/>
    <property type="molecule type" value="Genomic_DNA"/>
</dbReference>